<dbReference type="EMBL" id="JH816401">
    <property type="protein sequence ID" value="EKC24979.1"/>
    <property type="molecule type" value="Genomic_DNA"/>
</dbReference>
<dbReference type="Pfam" id="PF00001">
    <property type="entry name" value="7tm_1"/>
    <property type="match status" value="1"/>
</dbReference>
<comment type="similarity">
    <text evidence="8">Belongs to the G-protein coupled receptor 1 family.</text>
</comment>
<organism evidence="10">
    <name type="scientific">Magallana gigas</name>
    <name type="common">Pacific oyster</name>
    <name type="synonym">Crassostrea gigas</name>
    <dbReference type="NCBI Taxonomy" id="29159"/>
    <lineage>
        <taxon>Eukaryota</taxon>
        <taxon>Metazoa</taxon>
        <taxon>Spiralia</taxon>
        <taxon>Lophotrochozoa</taxon>
        <taxon>Mollusca</taxon>
        <taxon>Bivalvia</taxon>
        <taxon>Autobranchia</taxon>
        <taxon>Pteriomorphia</taxon>
        <taxon>Ostreida</taxon>
        <taxon>Ostreoidea</taxon>
        <taxon>Ostreidae</taxon>
        <taxon>Magallana</taxon>
    </lineage>
</organism>
<evidence type="ECO:0000259" key="9">
    <source>
        <dbReference type="PROSITE" id="PS50262"/>
    </source>
</evidence>
<dbReference type="Gene3D" id="1.10.150.50">
    <property type="entry name" value="Transcription Factor, Ets-1"/>
    <property type="match status" value="1"/>
</dbReference>
<evidence type="ECO:0000256" key="5">
    <source>
        <dbReference type="ARBA" id="ARBA00023136"/>
    </source>
</evidence>
<dbReference type="InterPro" id="IPR017452">
    <property type="entry name" value="GPCR_Rhodpsn_7TM"/>
</dbReference>
<dbReference type="PANTHER" id="PTHR24238:SF47">
    <property type="entry name" value="ECDYSTEROIDS_DOPAMINE RECEPTOR-RELATED"/>
    <property type="match status" value="1"/>
</dbReference>
<reference evidence="10" key="1">
    <citation type="journal article" date="2012" name="Nature">
        <title>The oyster genome reveals stress adaptation and complexity of shell formation.</title>
        <authorList>
            <person name="Zhang G."/>
            <person name="Fang X."/>
            <person name="Guo X."/>
            <person name="Li L."/>
            <person name="Luo R."/>
            <person name="Xu F."/>
            <person name="Yang P."/>
            <person name="Zhang L."/>
            <person name="Wang X."/>
            <person name="Qi H."/>
            <person name="Xiong Z."/>
            <person name="Que H."/>
            <person name="Xie Y."/>
            <person name="Holland P.W."/>
            <person name="Paps J."/>
            <person name="Zhu Y."/>
            <person name="Wu F."/>
            <person name="Chen Y."/>
            <person name="Wang J."/>
            <person name="Peng C."/>
            <person name="Meng J."/>
            <person name="Yang L."/>
            <person name="Liu J."/>
            <person name="Wen B."/>
            <person name="Zhang N."/>
            <person name="Huang Z."/>
            <person name="Zhu Q."/>
            <person name="Feng Y."/>
            <person name="Mount A."/>
            <person name="Hedgecock D."/>
            <person name="Xu Z."/>
            <person name="Liu Y."/>
            <person name="Domazet-Loso T."/>
            <person name="Du Y."/>
            <person name="Sun X."/>
            <person name="Zhang S."/>
            <person name="Liu B."/>
            <person name="Cheng P."/>
            <person name="Jiang X."/>
            <person name="Li J."/>
            <person name="Fan D."/>
            <person name="Wang W."/>
            <person name="Fu W."/>
            <person name="Wang T."/>
            <person name="Wang B."/>
            <person name="Zhang J."/>
            <person name="Peng Z."/>
            <person name="Li Y."/>
            <person name="Li N."/>
            <person name="Wang J."/>
            <person name="Chen M."/>
            <person name="He Y."/>
            <person name="Tan F."/>
            <person name="Song X."/>
            <person name="Zheng Q."/>
            <person name="Huang R."/>
            <person name="Yang H."/>
            <person name="Du X."/>
            <person name="Chen L."/>
            <person name="Yang M."/>
            <person name="Gaffney P.M."/>
            <person name="Wang S."/>
            <person name="Luo L."/>
            <person name="She Z."/>
            <person name="Ming Y."/>
            <person name="Huang W."/>
            <person name="Zhang S."/>
            <person name="Huang B."/>
            <person name="Zhang Y."/>
            <person name="Qu T."/>
            <person name="Ni P."/>
            <person name="Miao G."/>
            <person name="Wang J."/>
            <person name="Wang Q."/>
            <person name="Steinberg C.E."/>
            <person name="Wang H."/>
            <person name="Li N."/>
            <person name="Qian L."/>
            <person name="Zhang G."/>
            <person name="Li Y."/>
            <person name="Yang H."/>
            <person name="Liu X."/>
            <person name="Wang J."/>
            <person name="Yin Y."/>
            <person name="Wang J."/>
        </authorList>
    </citation>
    <scope>NUCLEOTIDE SEQUENCE [LARGE SCALE GENOMIC DNA]</scope>
    <source>
        <strain evidence="10">05x7-T-G4-1.051#20</strain>
    </source>
</reference>
<accession>K1Q0V7</accession>
<evidence type="ECO:0000256" key="7">
    <source>
        <dbReference type="ARBA" id="ARBA00023224"/>
    </source>
</evidence>
<evidence type="ECO:0000256" key="6">
    <source>
        <dbReference type="ARBA" id="ARBA00023170"/>
    </source>
</evidence>
<keyword evidence="3" id="KW-1133">Transmembrane helix</keyword>
<evidence type="ECO:0000256" key="3">
    <source>
        <dbReference type="ARBA" id="ARBA00022989"/>
    </source>
</evidence>
<dbReference type="GO" id="GO:0016020">
    <property type="term" value="C:membrane"/>
    <property type="evidence" value="ECO:0007669"/>
    <property type="project" value="UniProtKB-SubCell"/>
</dbReference>
<keyword evidence="6 8" id="KW-0675">Receptor</keyword>
<evidence type="ECO:0000256" key="8">
    <source>
        <dbReference type="RuleBase" id="RU000688"/>
    </source>
</evidence>
<dbReference type="InterPro" id="IPR013761">
    <property type="entry name" value="SAM/pointed_sf"/>
</dbReference>
<dbReference type="Gene3D" id="1.20.1070.10">
    <property type="entry name" value="Rhodopsin 7-helix transmembrane proteins"/>
    <property type="match status" value="1"/>
</dbReference>
<dbReference type="GO" id="GO:0004930">
    <property type="term" value="F:G protein-coupled receptor activity"/>
    <property type="evidence" value="ECO:0007669"/>
    <property type="project" value="UniProtKB-KW"/>
</dbReference>
<feature type="domain" description="G-protein coupled receptors family 1 profile" evidence="9">
    <location>
        <begin position="7"/>
        <end position="268"/>
    </location>
</feature>
<protein>
    <submittedName>
        <fullName evidence="10">Orexin receptor type 2</fullName>
    </submittedName>
</protein>
<gene>
    <name evidence="10" type="ORF">CGI_10024036</name>
</gene>
<dbReference type="PANTHER" id="PTHR24238">
    <property type="entry name" value="G-PROTEIN COUPLED RECEPTOR"/>
    <property type="match status" value="1"/>
</dbReference>
<evidence type="ECO:0000256" key="1">
    <source>
        <dbReference type="ARBA" id="ARBA00004141"/>
    </source>
</evidence>
<dbReference type="CDD" id="cd00637">
    <property type="entry name" value="7tm_classA_rhodopsin-like"/>
    <property type="match status" value="1"/>
</dbReference>
<comment type="subcellular location">
    <subcellularLocation>
        <location evidence="1">Membrane</location>
        <topology evidence="1">Multi-pass membrane protein</topology>
    </subcellularLocation>
</comment>
<dbReference type="InParanoid" id="K1Q0V7"/>
<dbReference type="PRINTS" id="PR00237">
    <property type="entry name" value="GPCRRHODOPSN"/>
</dbReference>
<proteinExistence type="inferred from homology"/>
<evidence type="ECO:0000256" key="2">
    <source>
        <dbReference type="ARBA" id="ARBA00022692"/>
    </source>
</evidence>
<dbReference type="HOGENOM" id="CLU_714237_0_0_1"/>
<name>K1Q0V7_MAGGI</name>
<keyword evidence="2 8" id="KW-0812">Transmembrane</keyword>
<dbReference type="PROSITE" id="PS00237">
    <property type="entry name" value="G_PROTEIN_RECEP_F1_1"/>
    <property type="match status" value="1"/>
</dbReference>
<keyword evidence="7 8" id="KW-0807">Transducer</keyword>
<dbReference type="AlphaFoldDB" id="K1Q0V7"/>
<keyword evidence="5" id="KW-0472">Membrane</keyword>
<evidence type="ECO:0000256" key="4">
    <source>
        <dbReference type="ARBA" id="ARBA00023040"/>
    </source>
</evidence>
<dbReference type="SUPFAM" id="SSF81321">
    <property type="entry name" value="Family A G protein-coupled receptor-like"/>
    <property type="match status" value="1"/>
</dbReference>
<dbReference type="InterPro" id="IPR000276">
    <property type="entry name" value="GPCR_Rhodpsn"/>
</dbReference>
<evidence type="ECO:0000313" key="10">
    <source>
        <dbReference type="EMBL" id="EKC24979.1"/>
    </source>
</evidence>
<keyword evidence="4 8" id="KW-0297">G-protein coupled receptor</keyword>
<dbReference type="SUPFAM" id="SSF47769">
    <property type="entry name" value="SAM/Pointed domain"/>
    <property type="match status" value="1"/>
</dbReference>
<dbReference type="PROSITE" id="PS50262">
    <property type="entry name" value="G_PROTEIN_RECEP_F1_2"/>
    <property type="match status" value="1"/>
</dbReference>
<sequence length="387" mass="43932">MLCGIFGNVLVCIVYLRKKTKLSPDYFILNLAFLDLLTCVIGIPVEIADLRYPYMFYAPAACKLLRTIESLSGMGSALTLVAISIDRYKRICKLGQHFNNSTVKRLCGGAILMGVVIGWPAAVVFGKKTVDLGIPGVKGEDCSTADEMRETIYPLLYYSAIMVCFVVSVVFVIFVYVRISIFIRKGISLKRTRTNDPVSTYSMNVHFIAEENTSGSCPSQAHPMLDATPQHRRRQMNSMRVTRTTTIFVAVTVAFILSYLPFLIIMIIRNIKKDIEDNMSHDTEYEYADIAWRDVKNAISYFKDLRPSQDSFRYNLDIFRKTMKKFALDEFVNILVEHGVGCVEAFCSMTESDFEQMGLDIEQRRKCILAAQQIKDHFFNVLESGLM</sequence>